<dbReference type="EMBL" id="CP019655">
    <property type="protein sequence ID" value="AVF24426.1"/>
    <property type="molecule type" value="Genomic_DNA"/>
</dbReference>
<feature type="domain" description="DUF7088" evidence="3">
    <location>
        <begin position="42"/>
        <end position="126"/>
    </location>
</feature>
<keyword evidence="1" id="KW-1133">Transmembrane helix</keyword>
<dbReference type="Proteomes" id="UP000464330">
    <property type="component" value="Chromosome"/>
</dbReference>
<sequence>MKMNKWIRGTNATVLSLAVIGIFVILTFFLNSLSGFQLDLTKNKNFTLSDQTVNMLKSLDKDIHITAFTLPEDQEYFTRQVSDLVQEYKKRSGKITFDQYDLRKEPSKAQQYNLRGSSLVIEAGDKNVTLGYTDMFNFNQQPYSFSGEEKITQAINSLISGEKHTAYFLSGHQEIPLTKMNDFKSSLEGDNYTVKELNLLKEGKVPDDAEILFIIGAQNDLSDKEAELVKSYMDGNGKLYLALGFNKDMVTAWKNLDGIMNQYSIQDQHAIAVENSSNRTVQDPLTIFPDYGAHDITNKLSEYNMLTMMSLGISLDAKESDTWKASPLLQTSNDAYGETDIESLMKPQLPKKDDKDVAGPLKLGYAVENKDGKPKAVIMGGSTYLVDQDFRQQGNKDFALNSVNWLQEKKDQVTIRPREGDNTQTAQLSGGQAKTIFWTTVVCFPLFFLALGGLIWWRRRKG</sequence>
<dbReference type="STRING" id="147375.BXP28_16180"/>
<gene>
    <name evidence="4" type="ORF">ERICIII_00161</name>
    <name evidence="5" type="ORF">ERICV_00154</name>
</gene>
<dbReference type="Pfam" id="PF09822">
    <property type="entry name" value="ABC_transp_aux"/>
    <property type="match status" value="1"/>
</dbReference>
<dbReference type="Proteomes" id="UP000239833">
    <property type="component" value="Chromosome"/>
</dbReference>
<name>A0A2L1TUR5_9BACL</name>
<evidence type="ECO:0000259" key="2">
    <source>
        <dbReference type="Pfam" id="PF09822"/>
    </source>
</evidence>
<dbReference type="InterPro" id="IPR055396">
    <property type="entry name" value="DUF7088"/>
</dbReference>
<dbReference type="GeneID" id="64217044"/>
<reference evidence="6" key="1">
    <citation type="submission" date="2017-02" db="EMBL/GenBank/DDBJ databases">
        <title>Delineation of Paenibacillus larvae strains originating from foulbrood outbreaks.</title>
        <authorList>
            <person name="Beims H."/>
            <person name="Bunk B."/>
            <person name="Sproeer C."/>
            <person name="Mohr K.I."/>
            <person name="Pradella S."/>
            <person name="Guenther G."/>
            <person name="Rohde M."/>
            <person name="von der Ohe W."/>
            <person name="Steinert M."/>
        </authorList>
    </citation>
    <scope>NUCLEOTIDE SEQUENCE [LARGE SCALE GENOMIC DNA]</scope>
    <source>
        <strain evidence="6">Eric_III</strain>
    </source>
</reference>
<evidence type="ECO:0000313" key="5">
    <source>
        <dbReference type="EMBL" id="QHZ49386.1"/>
    </source>
</evidence>
<dbReference type="InterPro" id="IPR019196">
    <property type="entry name" value="ABC_transp_unknown"/>
</dbReference>
<keyword evidence="1" id="KW-0472">Membrane</keyword>
<dbReference type="EMBL" id="CP019717">
    <property type="protein sequence ID" value="QHZ49386.1"/>
    <property type="molecule type" value="Genomic_DNA"/>
</dbReference>
<accession>A0A6C0QMC9</accession>
<dbReference type="RefSeq" id="WP_023483118.1">
    <property type="nucleotide sequence ID" value="NZ_CP019651.1"/>
</dbReference>
<evidence type="ECO:0000259" key="3">
    <source>
        <dbReference type="Pfam" id="PF23357"/>
    </source>
</evidence>
<dbReference type="AlphaFoldDB" id="A0A2L1TUR5"/>
<reference evidence="4 7" key="2">
    <citation type="journal article" date="2020" name="Int. J. Med. Microbiol.">
        <title>Discovery of Paenibacillus larvae ERIC V: Phenotypic and genomic comparison to genotypes ERIC I-IV reveal different inventories of virulence factors which correlate with epidemiological prevalences of American Foulbrood.</title>
        <authorList>
            <person name="Beims H."/>
            <person name="Bunk B."/>
            <person name="Erler S."/>
            <person name="Mohr K.I."/>
            <person name="Sproer C."/>
            <person name="Pradella S."/>
            <person name="Gunther G."/>
            <person name="Rohde M."/>
            <person name="von der Ohe W."/>
            <person name="Steinert M."/>
        </authorList>
    </citation>
    <scope>NUCLEOTIDE SEQUENCE</scope>
    <source>
        <strain evidence="4">Eric_III</strain>
        <strain evidence="5">Eric_V</strain>
    </source>
</reference>
<dbReference type="Pfam" id="PF23357">
    <property type="entry name" value="DUF7088"/>
    <property type="match status" value="1"/>
</dbReference>
<evidence type="ECO:0000313" key="6">
    <source>
        <dbReference type="Proteomes" id="UP000239833"/>
    </source>
</evidence>
<organism evidence="4 6">
    <name type="scientific">Paenibacillus larvae subsp. larvae</name>
    <dbReference type="NCBI Taxonomy" id="147375"/>
    <lineage>
        <taxon>Bacteria</taxon>
        <taxon>Bacillati</taxon>
        <taxon>Bacillota</taxon>
        <taxon>Bacilli</taxon>
        <taxon>Bacillales</taxon>
        <taxon>Paenibacillaceae</taxon>
        <taxon>Paenibacillus</taxon>
    </lineage>
</organism>
<accession>A0A8B6WVI0</accession>
<feature type="domain" description="ABC-type uncharacterised transport system" evidence="2">
    <location>
        <begin position="167"/>
        <end position="401"/>
    </location>
</feature>
<evidence type="ECO:0000313" key="4">
    <source>
        <dbReference type="EMBL" id="AVF24426.1"/>
    </source>
</evidence>
<feature type="transmembrane region" description="Helical" evidence="1">
    <location>
        <begin position="436"/>
        <end position="457"/>
    </location>
</feature>
<keyword evidence="1" id="KW-0812">Transmembrane</keyword>
<evidence type="ECO:0000256" key="1">
    <source>
        <dbReference type="SAM" id="Phobius"/>
    </source>
</evidence>
<evidence type="ECO:0000313" key="7">
    <source>
        <dbReference type="Proteomes" id="UP000464330"/>
    </source>
</evidence>
<protein>
    <submittedName>
        <fullName evidence="4">Putative ABC-type protein</fullName>
    </submittedName>
</protein>
<proteinExistence type="predicted"/>
<accession>A0A2L1TUR5</accession>